<evidence type="ECO:0000256" key="4">
    <source>
        <dbReference type="SAM" id="MobiDB-lite"/>
    </source>
</evidence>
<evidence type="ECO:0000313" key="6">
    <source>
        <dbReference type="EMBL" id="EIE26134.1"/>
    </source>
</evidence>
<comment type="caution">
    <text evidence="2">Lacks conserved residue(s) required for the propagation of feature annotation.</text>
</comment>
<comment type="caution">
    <text evidence="6">The sequence shown here is derived from an EMBL/GenBank/DDBJ whole genome shotgun (WGS) entry which is preliminary data.</text>
</comment>
<dbReference type="Gene3D" id="3.40.1090.10">
    <property type="entry name" value="Cytosolic phospholipase A2 catalytic domain"/>
    <property type="match status" value="1"/>
</dbReference>
<keyword evidence="2 3" id="KW-0378">Hydrolase</keyword>
<dbReference type="GO" id="GO:0004806">
    <property type="term" value="F:triacylglycerol lipase activity"/>
    <property type="evidence" value="ECO:0007669"/>
    <property type="project" value="TreeGrafter"/>
</dbReference>
<dbReference type="PANTHER" id="PTHR12406:SF45">
    <property type="entry name" value="PATATIN"/>
    <property type="match status" value="1"/>
</dbReference>
<feature type="region of interest" description="Disordered" evidence="4">
    <location>
        <begin position="1"/>
        <end position="35"/>
    </location>
</feature>
<comment type="domain">
    <text evidence="3">The nitrogen atoms of the two glycine residues in the GGXR motif define the oxyanion hole, and stabilize the oxyanion that forms during the nucleophilic attack by the catalytic serine during substrate cleavage.</text>
</comment>
<feature type="active site" description="Nucleophile" evidence="2">
    <location>
        <position position="71"/>
    </location>
</feature>
<dbReference type="RefSeq" id="XP_005650678.1">
    <property type="nucleotide sequence ID" value="XM_005650621.1"/>
</dbReference>
<dbReference type="KEGG" id="csl:COCSUDRAFT_61126"/>
<dbReference type="Pfam" id="PF01734">
    <property type="entry name" value="Patatin"/>
    <property type="match status" value="1"/>
</dbReference>
<dbReference type="GO" id="GO:0019433">
    <property type="term" value="P:triglyceride catabolic process"/>
    <property type="evidence" value="ECO:0007669"/>
    <property type="project" value="TreeGrafter"/>
</dbReference>
<dbReference type="InterPro" id="IPR016035">
    <property type="entry name" value="Acyl_Trfase/lysoPLipase"/>
</dbReference>
<dbReference type="GO" id="GO:0005811">
    <property type="term" value="C:lipid droplet"/>
    <property type="evidence" value="ECO:0007669"/>
    <property type="project" value="TreeGrafter"/>
</dbReference>
<protein>
    <recommendedName>
        <fullName evidence="3">Patatin</fullName>
        <ecNumber evidence="3">3.1.1.-</ecNumber>
    </recommendedName>
</protein>
<feature type="active site" description="Proton acceptor" evidence="2">
    <location>
        <position position="190"/>
    </location>
</feature>
<keyword evidence="7" id="KW-1185">Reference proteome</keyword>
<dbReference type="AlphaFoldDB" id="I0Z665"/>
<dbReference type="EMBL" id="AGSI01000003">
    <property type="protein sequence ID" value="EIE26134.1"/>
    <property type="molecule type" value="Genomic_DNA"/>
</dbReference>
<name>I0Z665_COCSC</name>
<dbReference type="EC" id="3.1.1.-" evidence="3"/>
<evidence type="ECO:0000256" key="2">
    <source>
        <dbReference type="PROSITE-ProRule" id="PRU01161"/>
    </source>
</evidence>
<dbReference type="eggNOG" id="KOG3773">
    <property type="taxonomic scope" value="Eukaryota"/>
</dbReference>
<keyword evidence="2 3" id="KW-0442">Lipid degradation</keyword>
<dbReference type="GO" id="GO:0055088">
    <property type="term" value="P:lipid homeostasis"/>
    <property type="evidence" value="ECO:0007669"/>
    <property type="project" value="TreeGrafter"/>
</dbReference>
<dbReference type="Proteomes" id="UP000007264">
    <property type="component" value="Unassembled WGS sequence"/>
</dbReference>
<keyword evidence="1 2" id="KW-0443">Lipid metabolism</keyword>
<comment type="function">
    <text evidence="3">Lipolytic acyl hydrolase (LAH).</text>
</comment>
<feature type="short sequence motif" description="GXSXG" evidence="2">
    <location>
        <begin position="69"/>
        <end position="73"/>
    </location>
</feature>
<dbReference type="GO" id="GO:0005737">
    <property type="term" value="C:cytoplasm"/>
    <property type="evidence" value="ECO:0007669"/>
    <property type="project" value="TreeGrafter"/>
</dbReference>
<dbReference type="SUPFAM" id="SSF52151">
    <property type="entry name" value="FabD/lysophospholipase-like"/>
    <property type="match status" value="1"/>
</dbReference>
<proteinExistence type="inferred from homology"/>
<dbReference type="STRING" id="574566.I0Z665"/>
<organism evidence="6 7">
    <name type="scientific">Coccomyxa subellipsoidea (strain C-169)</name>
    <name type="common">Green microalga</name>
    <dbReference type="NCBI Taxonomy" id="574566"/>
    <lineage>
        <taxon>Eukaryota</taxon>
        <taxon>Viridiplantae</taxon>
        <taxon>Chlorophyta</taxon>
        <taxon>core chlorophytes</taxon>
        <taxon>Trebouxiophyceae</taxon>
        <taxon>Trebouxiophyceae incertae sedis</taxon>
        <taxon>Coccomyxaceae</taxon>
        <taxon>Coccomyxa</taxon>
        <taxon>Coccomyxa subellipsoidea</taxon>
    </lineage>
</organism>
<feature type="domain" description="PNPLA" evidence="5">
    <location>
        <begin position="35"/>
        <end position="203"/>
    </location>
</feature>
<evidence type="ECO:0000256" key="1">
    <source>
        <dbReference type="ARBA" id="ARBA00023098"/>
    </source>
</evidence>
<dbReference type="InterPro" id="IPR033562">
    <property type="entry name" value="PLPL"/>
</dbReference>
<evidence type="ECO:0000259" key="5">
    <source>
        <dbReference type="PROSITE" id="PS51635"/>
    </source>
</evidence>
<evidence type="ECO:0000313" key="7">
    <source>
        <dbReference type="Proteomes" id="UP000007264"/>
    </source>
</evidence>
<evidence type="ECO:0000256" key="3">
    <source>
        <dbReference type="RuleBase" id="RU361262"/>
    </source>
</evidence>
<dbReference type="InterPro" id="IPR002641">
    <property type="entry name" value="PNPLA_dom"/>
</dbReference>
<dbReference type="OrthoDB" id="513928at2759"/>
<dbReference type="GeneID" id="17044138"/>
<dbReference type="PROSITE" id="PS51635">
    <property type="entry name" value="PNPLA"/>
    <property type="match status" value="1"/>
</dbReference>
<accession>I0Z665</accession>
<sequence length="264" mass="29178">MPTSRLASQAAATEPKTRQVLPDNEGSHMESAPQLTGGGGGIGFWWEAGVVKYLQQRYGSSMGAWQMRGASAGALTATLAACSVNVDKAFDCAQRLAQEHRLFERSIGLTGVWGKIVRQWLDEVLPAEAADLCRNRLKIAVRDMHTFKLVLLDQFDSKAELVDANLASAHIPFFLDWKPFAVYRGRRYVDGSLQDAWRGKHSDKLTDNGRSLVITLQDDKLDMGRFGFVKLKDPKEVKGMISSGYAYAERLDAAGTLARHFGTR</sequence>
<feature type="compositionally biased region" description="Polar residues" evidence="4">
    <location>
        <begin position="1"/>
        <end position="11"/>
    </location>
</feature>
<dbReference type="GO" id="GO:0016020">
    <property type="term" value="C:membrane"/>
    <property type="evidence" value="ECO:0007669"/>
    <property type="project" value="TreeGrafter"/>
</dbReference>
<gene>
    <name evidence="6" type="ORF">COCSUDRAFT_61126</name>
</gene>
<dbReference type="PANTHER" id="PTHR12406">
    <property type="entry name" value="CALCIUM-INDEPENDENT PHOSPHOLIPASE A2 IPLA2 -RELATED"/>
    <property type="match status" value="1"/>
</dbReference>
<comment type="similarity">
    <text evidence="3">Belongs to the patatin family.</text>
</comment>
<reference evidence="6 7" key="1">
    <citation type="journal article" date="2012" name="Genome Biol.">
        <title>The genome of the polar eukaryotic microalga coccomyxa subellipsoidea reveals traits of cold adaptation.</title>
        <authorList>
            <person name="Blanc G."/>
            <person name="Agarkova I."/>
            <person name="Grimwood J."/>
            <person name="Kuo A."/>
            <person name="Brueggeman A."/>
            <person name="Dunigan D."/>
            <person name="Gurnon J."/>
            <person name="Ladunga I."/>
            <person name="Lindquist E."/>
            <person name="Lucas S."/>
            <person name="Pangilinan J."/>
            <person name="Proschold T."/>
            <person name="Salamov A."/>
            <person name="Schmutz J."/>
            <person name="Weeks D."/>
            <person name="Yamada T."/>
            <person name="Claverie J.M."/>
            <person name="Grigoriev I."/>
            <person name="Van Etten J."/>
            <person name="Lomsadze A."/>
            <person name="Borodovsky M."/>
        </authorList>
    </citation>
    <scope>NUCLEOTIDE SEQUENCE [LARGE SCALE GENOMIC DNA]</scope>
    <source>
        <strain evidence="6 7">C-169</strain>
    </source>
</reference>